<dbReference type="EMBL" id="CP001399">
    <property type="protein sequence ID" value="ACP34694.1"/>
    <property type="molecule type" value="Genomic_DNA"/>
</dbReference>
<dbReference type="AlphaFoldDB" id="C3MM71"/>
<dbReference type="RefSeq" id="WP_012713108.1">
    <property type="nucleotide sequence ID" value="NC_012589.1"/>
</dbReference>
<dbReference type="Pfam" id="PF03787">
    <property type="entry name" value="RAMPs"/>
    <property type="match status" value="1"/>
</dbReference>
<accession>C3MM71</accession>
<evidence type="ECO:0000313" key="5">
    <source>
        <dbReference type="Proteomes" id="UP000001747"/>
    </source>
</evidence>
<dbReference type="GeneID" id="7798767"/>
<evidence type="ECO:0000256" key="1">
    <source>
        <dbReference type="ARBA" id="ARBA00023118"/>
    </source>
</evidence>
<evidence type="ECO:0000256" key="2">
    <source>
        <dbReference type="SAM" id="Coils"/>
    </source>
</evidence>
<name>C3MM71_SACI2</name>
<dbReference type="HOGENOM" id="CLU_1182919_0_0_2"/>
<sequence>MIRIHVKLVPLTPYNISASLKTGERKVMFYFGSDPSFKFIPPTTIKGLLRTAACYAYFEGACETVTAKILLSNLDRVESELEKCKNSEKKAKSSFTCAELQRLRESEDCESKVYANILGDVIEKFSKPCIICRVFGNENIRAKMRIVMSHKKVNTQFMSGLKFTYDIKKKSKGLNIEVSKDEIEFDVLCEDEECKNVIIEALRQINDGIVRLGRFKSRGLGILRAEYKVIT</sequence>
<protein>
    <recommendedName>
        <fullName evidence="3">CRISPR type III-associated protein domain-containing protein</fullName>
    </recommendedName>
</protein>
<feature type="domain" description="CRISPR type III-associated protein" evidence="3">
    <location>
        <begin position="30"/>
        <end position="223"/>
    </location>
</feature>
<dbReference type="CDD" id="cd09726">
    <property type="entry name" value="RAMP_I_III"/>
    <property type="match status" value="1"/>
</dbReference>
<keyword evidence="2" id="KW-0175">Coiled coil</keyword>
<keyword evidence="1" id="KW-0051">Antiviral defense</keyword>
<proteinExistence type="predicted"/>
<dbReference type="KEGG" id="sis:LS215_0601"/>
<evidence type="ECO:0000313" key="4">
    <source>
        <dbReference type="EMBL" id="ACP34694.1"/>
    </source>
</evidence>
<organism evidence="4 5">
    <name type="scientific">Saccharolobus islandicus (strain L.S.2.15 / Lassen #1)</name>
    <name type="common">Sulfolobus islandicus</name>
    <dbReference type="NCBI Taxonomy" id="429572"/>
    <lineage>
        <taxon>Archaea</taxon>
        <taxon>Thermoproteota</taxon>
        <taxon>Thermoprotei</taxon>
        <taxon>Sulfolobales</taxon>
        <taxon>Sulfolobaceae</taxon>
        <taxon>Saccharolobus</taxon>
    </lineage>
</organism>
<evidence type="ECO:0000259" key="3">
    <source>
        <dbReference type="Pfam" id="PF03787"/>
    </source>
</evidence>
<dbReference type="OrthoDB" id="36800at2157"/>
<gene>
    <name evidence="4" type="ordered locus">LS215_0601</name>
</gene>
<dbReference type="GO" id="GO:0051607">
    <property type="term" value="P:defense response to virus"/>
    <property type="evidence" value="ECO:0007669"/>
    <property type="project" value="UniProtKB-KW"/>
</dbReference>
<reference evidence="4 5" key="1">
    <citation type="journal article" date="2009" name="Proc. Natl. Acad. Sci. U.S.A.">
        <title>Biogeography of the Sulfolobus islandicus pan-genome.</title>
        <authorList>
            <person name="Reno M.L."/>
            <person name="Held N.L."/>
            <person name="Fields C.J."/>
            <person name="Burke P.V."/>
            <person name="Whitaker R.J."/>
        </authorList>
    </citation>
    <scope>NUCLEOTIDE SEQUENCE [LARGE SCALE GENOMIC DNA]</scope>
    <source>
        <strain evidence="5">L.S.2.15 / Lassen #1</strain>
    </source>
</reference>
<dbReference type="Proteomes" id="UP000001747">
    <property type="component" value="Chromosome"/>
</dbReference>
<feature type="coiled-coil region" evidence="2">
    <location>
        <begin position="67"/>
        <end position="94"/>
    </location>
</feature>
<dbReference type="InterPro" id="IPR005537">
    <property type="entry name" value="RAMP_III_fam"/>
</dbReference>